<dbReference type="InterPro" id="IPR011010">
    <property type="entry name" value="DNA_brk_join_enz"/>
</dbReference>
<dbReference type="SUPFAM" id="SSF56349">
    <property type="entry name" value="DNA breaking-rejoining enzymes"/>
    <property type="match status" value="1"/>
</dbReference>
<dbReference type="OrthoDB" id="7222937at2"/>
<evidence type="ECO:0000313" key="3">
    <source>
        <dbReference type="Proteomes" id="UP000449846"/>
    </source>
</evidence>
<dbReference type="Gene3D" id="1.10.443.10">
    <property type="entry name" value="Intergrase catalytic core"/>
    <property type="match status" value="1"/>
</dbReference>
<dbReference type="GO" id="GO:0006310">
    <property type="term" value="P:DNA recombination"/>
    <property type="evidence" value="ECO:0007669"/>
    <property type="project" value="UniProtKB-KW"/>
</dbReference>
<dbReference type="EMBL" id="WMIG01000053">
    <property type="protein sequence ID" value="MTH62628.1"/>
    <property type="molecule type" value="Genomic_DNA"/>
</dbReference>
<evidence type="ECO:0000313" key="2">
    <source>
        <dbReference type="EMBL" id="MTH62628.1"/>
    </source>
</evidence>
<evidence type="ECO:0000256" key="1">
    <source>
        <dbReference type="ARBA" id="ARBA00023172"/>
    </source>
</evidence>
<name>A0A844HU75_9RHOB</name>
<organism evidence="2 3">
    <name type="scientific">Paracoccus litorisediminis</name>
    <dbReference type="NCBI Taxonomy" id="2006130"/>
    <lineage>
        <taxon>Bacteria</taxon>
        <taxon>Pseudomonadati</taxon>
        <taxon>Pseudomonadota</taxon>
        <taxon>Alphaproteobacteria</taxon>
        <taxon>Rhodobacterales</taxon>
        <taxon>Paracoccaceae</taxon>
        <taxon>Paracoccus</taxon>
    </lineage>
</organism>
<protein>
    <recommendedName>
        <fullName evidence="4">Phage integrase family protein</fullName>
    </recommendedName>
</protein>
<comment type="caution">
    <text evidence="2">The sequence shown here is derived from an EMBL/GenBank/DDBJ whole genome shotgun (WGS) entry which is preliminary data.</text>
</comment>
<sequence length="226" mass="25253">MAQLPPTYRKSAKEKAMPLEDIIATAVARSAECSLAPDTVNRNLGFVGQLLNQARSEGIEIDARPDISDLREKDAEDAQEKVKSFTRDDARKIFEGTAWRGCANELQRSVPGQLMLCERTLLIPLIAAYIGARREEIPGLDCTDLIEEDGIWAFHLQTNELRRLKNKQSRRKVPIHEHLIELGLLAHRDRVGGGQLFTELKHRSARGVTVMRSLTVSHLHGFGPGT</sequence>
<keyword evidence="3" id="KW-1185">Reference proteome</keyword>
<dbReference type="GO" id="GO:0003677">
    <property type="term" value="F:DNA binding"/>
    <property type="evidence" value="ECO:0007669"/>
    <property type="project" value="InterPro"/>
</dbReference>
<dbReference type="InterPro" id="IPR013762">
    <property type="entry name" value="Integrase-like_cat_sf"/>
</dbReference>
<evidence type="ECO:0008006" key="4">
    <source>
        <dbReference type="Google" id="ProtNLM"/>
    </source>
</evidence>
<proteinExistence type="predicted"/>
<dbReference type="AlphaFoldDB" id="A0A844HU75"/>
<accession>A0A844HU75</accession>
<reference evidence="2 3" key="1">
    <citation type="submission" date="2019-11" db="EMBL/GenBank/DDBJ databases">
        <authorList>
            <person name="Dong K."/>
        </authorList>
    </citation>
    <scope>NUCLEOTIDE SEQUENCE [LARGE SCALE GENOMIC DNA]</scope>
    <source>
        <strain evidence="2 3">NBRC 112902</strain>
    </source>
</reference>
<dbReference type="GO" id="GO:0015074">
    <property type="term" value="P:DNA integration"/>
    <property type="evidence" value="ECO:0007669"/>
    <property type="project" value="InterPro"/>
</dbReference>
<dbReference type="Proteomes" id="UP000449846">
    <property type="component" value="Unassembled WGS sequence"/>
</dbReference>
<dbReference type="RefSeq" id="WP_155042570.1">
    <property type="nucleotide sequence ID" value="NZ_WMIG01000053.1"/>
</dbReference>
<keyword evidence="1" id="KW-0233">DNA recombination</keyword>
<gene>
    <name evidence="2" type="ORF">GL300_26025</name>
</gene>